<evidence type="ECO:0000313" key="2">
    <source>
        <dbReference type="Proteomes" id="UP001291623"/>
    </source>
</evidence>
<dbReference type="EMBL" id="JAVYJV010000005">
    <property type="protein sequence ID" value="KAK4369727.1"/>
    <property type="molecule type" value="Genomic_DNA"/>
</dbReference>
<evidence type="ECO:0000313" key="1">
    <source>
        <dbReference type="EMBL" id="KAK4369727.1"/>
    </source>
</evidence>
<proteinExistence type="predicted"/>
<organism evidence="1 2">
    <name type="scientific">Anisodus tanguticus</name>
    <dbReference type="NCBI Taxonomy" id="243964"/>
    <lineage>
        <taxon>Eukaryota</taxon>
        <taxon>Viridiplantae</taxon>
        <taxon>Streptophyta</taxon>
        <taxon>Embryophyta</taxon>
        <taxon>Tracheophyta</taxon>
        <taxon>Spermatophyta</taxon>
        <taxon>Magnoliopsida</taxon>
        <taxon>eudicotyledons</taxon>
        <taxon>Gunneridae</taxon>
        <taxon>Pentapetalae</taxon>
        <taxon>asterids</taxon>
        <taxon>lamiids</taxon>
        <taxon>Solanales</taxon>
        <taxon>Solanaceae</taxon>
        <taxon>Solanoideae</taxon>
        <taxon>Hyoscyameae</taxon>
        <taxon>Anisodus</taxon>
    </lineage>
</organism>
<protein>
    <submittedName>
        <fullName evidence="1">Uncharacterized protein</fullName>
    </submittedName>
</protein>
<name>A0AAE1VHY8_9SOLA</name>
<gene>
    <name evidence="1" type="ORF">RND71_009202</name>
</gene>
<comment type="caution">
    <text evidence="1">The sequence shown here is derived from an EMBL/GenBank/DDBJ whole genome shotgun (WGS) entry which is preliminary data.</text>
</comment>
<reference evidence="1" key="1">
    <citation type="submission" date="2023-12" db="EMBL/GenBank/DDBJ databases">
        <title>Genome assembly of Anisodus tanguticus.</title>
        <authorList>
            <person name="Wang Y.-J."/>
        </authorList>
    </citation>
    <scope>NUCLEOTIDE SEQUENCE</scope>
    <source>
        <strain evidence="1">KB-2021</strain>
        <tissue evidence="1">Leaf</tissue>
    </source>
</reference>
<accession>A0AAE1VHY8</accession>
<keyword evidence="2" id="KW-1185">Reference proteome</keyword>
<dbReference type="Proteomes" id="UP001291623">
    <property type="component" value="Unassembled WGS sequence"/>
</dbReference>
<dbReference type="AlphaFoldDB" id="A0AAE1VHY8"/>
<sequence>MDQSHEIETKSFPGLKLRPSEYFSHDVFYHVVERNLNWCGETISNAVNIDSMISGVRYVVHTKRGTTTDRQNLDMSVALTLKIKRILDGRLQELSSFLNGGWHLLYSMVEISLSSIASIGKTAKFKSLDEVL</sequence>